<dbReference type="PANTHER" id="PTHR13929">
    <property type="entry name" value="1,4-DIHYDROXY-2-NAPHTHOATE OCTAPRENYLTRANSFERASE"/>
    <property type="match status" value="1"/>
</dbReference>
<feature type="transmembrane region" description="Helical" evidence="8">
    <location>
        <begin position="375"/>
        <end position="391"/>
    </location>
</feature>
<keyword evidence="4 10" id="KW-0808">Transferase</keyword>
<name>A0A7T9DKJ0_9ARCH</name>
<keyword evidence="7 8" id="KW-0472">Membrane</keyword>
<dbReference type="SMART" id="SM00091">
    <property type="entry name" value="PAS"/>
    <property type="match status" value="1"/>
</dbReference>
<dbReference type="Gene3D" id="1.10.357.140">
    <property type="entry name" value="UbiA prenyltransferase"/>
    <property type="match status" value="1"/>
</dbReference>
<dbReference type="Pfam" id="PF13426">
    <property type="entry name" value="PAS_9"/>
    <property type="match status" value="1"/>
</dbReference>
<evidence type="ECO:0000259" key="9">
    <source>
        <dbReference type="PROSITE" id="PS50112"/>
    </source>
</evidence>
<comment type="pathway">
    <text evidence="2">Quinol/quinone metabolism; menaquinone biosynthesis.</text>
</comment>
<feature type="transmembrane region" description="Helical" evidence="8">
    <location>
        <begin position="348"/>
        <end position="369"/>
    </location>
</feature>
<dbReference type="EMBL" id="CP064981">
    <property type="protein sequence ID" value="QQR93013.1"/>
    <property type="molecule type" value="Genomic_DNA"/>
</dbReference>
<accession>A0A7T9DKJ0</accession>
<evidence type="ECO:0000256" key="4">
    <source>
        <dbReference type="ARBA" id="ARBA00022679"/>
    </source>
</evidence>
<evidence type="ECO:0000256" key="3">
    <source>
        <dbReference type="ARBA" id="ARBA00022428"/>
    </source>
</evidence>
<gene>
    <name evidence="10" type="ORF">IPJ89_02100</name>
</gene>
<keyword evidence="3" id="KW-0474">Menaquinone biosynthesis</keyword>
<dbReference type="InterPro" id="IPR000014">
    <property type="entry name" value="PAS"/>
</dbReference>
<feature type="transmembrane region" description="Helical" evidence="8">
    <location>
        <begin position="167"/>
        <end position="187"/>
    </location>
</feature>
<evidence type="ECO:0000256" key="8">
    <source>
        <dbReference type="SAM" id="Phobius"/>
    </source>
</evidence>
<dbReference type="CDD" id="cd00130">
    <property type="entry name" value="PAS"/>
    <property type="match status" value="1"/>
</dbReference>
<dbReference type="Gene3D" id="3.30.450.20">
    <property type="entry name" value="PAS domain"/>
    <property type="match status" value="1"/>
</dbReference>
<keyword evidence="6 8" id="KW-1133">Transmembrane helix</keyword>
<dbReference type="InterPro" id="IPR000537">
    <property type="entry name" value="UbiA_prenyltransferase"/>
</dbReference>
<dbReference type="GO" id="GO:0004659">
    <property type="term" value="F:prenyltransferase activity"/>
    <property type="evidence" value="ECO:0007669"/>
    <property type="project" value="InterPro"/>
</dbReference>
<dbReference type="GO" id="GO:0009234">
    <property type="term" value="P:menaquinone biosynthetic process"/>
    <property type="evidence" value="ECO:0007669"/>
    <property type="project" value="UniProtKB-UniPathway"/>
</dbReference>
<dbReference type="CDD" id="cd13962">
    <property type="entry name" value="PT_UbiA_UBIAD1"/>
    <property type="match status" value="1"/>
</dbReference>
<organism evidence="10">
    <name type="scientific">Candidatus Iainarchaeum sp</name>
    <dbReference type="NCBI Taxonomy" id="3101447"/>
    <lineage>
        <taxon>Archaea</taxon>
        <taxon>Candidatus Iainarchaeota</taxon>
        <taxon>Candidatus Iainarchaeia</taxon>
        <taxon>Candidatus Iainarchaeales</taxon>
        <taxon>Candidatus Iainarchaeaceae</taxon>
        <taxon>Candidatus Iainarchaeum</taxon>
    </lineage>
</organism>
<feature type="transmembrane region" description="Helical" evidence="8">
    <location>
        <begin position="280"/>
        <end position="298"/>
    </location>
</feature>
<feature type="domain" description="PAS" evidence="9">
    <location>
        <begin position="10"/>
        <end position="63"/>
    </location>
</feature>
<dbReference type="SUPFAM" id="SSF55785">
    <property type="entry name" value="PYP-like sensor domain (PAS domain)"/>
    <property type="match status" value="1"/>
</dbReference>
<dbReference type="NCBIfam" id="TIGR00229">
    <property type="entry name" value="sensory_box"/>
    <property type="match status" value="1"/>
</dbReference>
<dbReference type="GO" id="GO:0005886">
    <property type="term" value="C:plasma membrane"/>
    <property type="evidence" value="ECO:0007669"/>
    <property type="project" value="UniProtKB-SubCell"/>
</dbReference>
<proteinExistence type="predicted"/>
<evidence type="ECO:0000256" key="1">
    <source>
        <dbReference type="ARBA" id="ARBA00004651"/>
    </source>
</evidence>
<feature type="transmembrane region" description="Helical" evidence="8">
    <location>
        <begin position="412"/>
        <end position="431"/>
    </location>
</feature>
<evidence type="ECO:0000256" key="5">
    <source>
        <dbReference type="ARBA" id="ARBA00022692"/>
    </source>
</evidence>
<feature type="transmembrane region" description="Helical" evidence="8">
    <location>
        <begin position="226"/>
        <end position="245"/>
    </location>
</feature>
<evidence type="ECO:0000256" key="6">
    <source>
        <dbReference type="ARBA" id="ARBA00022989"/>
    </source>
</evidence>
<dbReference type="InterPro" id="IPR044878">
    <property type="entry name" value="UbiA_sf"/>
</dbReference>
<keyword evidence="5 8" id="KW-0812">Transmembrane</keyword>
<dbReference type="GO" id="GO:0042371">
    <property type="term" value="P:vitamin K biosynthetic process"/>
    <property type="evidence" value="ECO:0007669"/>
    <property type="project" value="TreeGrafter"/>
</dbReference>
<sequence>MKTNPLPFLSAEQKGQLENEQSKSVIVADMDGNVVGFNPGAQDIFGYTAKEAIGMHVRLFHPKQNYARILPELFRTALQKGKYDAVIPLIRKNGKEFPGHIIVTQVKDTQNQVVGLIGVTEEVRALPVSSTISKWIQALRAPFFSATLIPVFLGTAIAFHATGLFSFWPFFWTVLGMLCIHAGVNMANDYYDHRSGNDALNQHPTPFSGGSRVIQDGIFSADTIKWVSFSFLALGALIGLYINSLIPGNKILFIGLLGMGIGFFYSAPPFAASYRRFGELFVGVGFGPLIVVGSYIVQTGMFSWIPLLVSIPIGLLIAGVLFLNEFPDAEADIKVGKRNIVNSIGKKSSVHVLAGGIILAFAIIAGLILARVIPIWTAGVFLAIPLAWKTITHTQENYDTILELIPANASMITLNFVFGALLTLAFLAGTWL</sequence>
<feature type="transmembrane region" description="Helical" evidence="8">
    <location>
        <begin position="304"/>
        <end position="327"/>
    </location>
</feature>
<evidence type="ECO:0000313" key="10">
    <source>
        <dbReference type="EMBL" id="QQR93013.1"/>
    </source>
</evidence>
<protein>
    <submittedName>
        <fullName evidence="10">UbiA family prenyltransferase</fullName>
    </submittedName>
</protein>
<reference evidence="10" key="1">
    <citation type="submission" date="2020-11" db="EMBL/GenBank/DDBJ databases">
        <title>Connecting structure to function with the recovery of over 1000 high-quality activated sludge metagenome-assembled genomes encoding full-length rRNA genes using long-read sequencing.</title>
        <authorList>
            <person name="Singleton C.M."/>
            <person name="Petriglieri F."/>
            <person name="Kristensen J.M."/>
            <person name="Kirkegaard R.H."/>
            <person name="Michaelsen T.Y."/>
            <person name="Andersen M.H."/>
            <person name="Karst S.M."/>
            <person name="Dueholm M.S."/>
            <person name="Nielsen P.H."/>
            <person name="Albertsen M."/>
        </authorList>
    </citation>
    <scope>NUCLEOTIDE SEQUENCE</scope>
    <source>
        <strain evidence="10">Fred_18-Q3-R57-64_BAT3C.431</strain>
    </source>
</reference>
<dbReference type="InterPro" id="IPR026046">
    <property type="entry name" value="UBIAD1"/>
</dbReference>
<comment type="subcellular location">
    <subcellularLocation>
        <location evidence="1">Cell membrane</location>
        <topology evidence="1">Multi-pass membrane protein</topology>
    </subcellularLocation>
</comment>
<dbReference type="PANTHER" id="PTHR13929:SF0">
    <property type="entry name" value="UBIA PRENYLTRANSFERASE DOMAIN-CONTAINING PROTEIN 1"/>
    <property type="match status" value="1"/>
</dbReference>
<feature type="transmembrane region" description="Helical" evidence="8">
    <location>
        <begin position="143"/>
        <end position="161"/>
    </location>
</feature>
<dbReference type="UniPathway" id="UPA00079"/>
<dbReference type="AlphaFoldDB" id="A0A7T9DKJ0"/>
<dbReference type="InterPro" id="IPR035965">
    <property type="entry name" value="PAS-like_dom_sf"/>
</dbReference>
<dbReference type="Proteomes" id="UP000596004">
    <property type="component" value="Chromosome"/>
</dbReference>
<evidence type="ECO:0000256" key="7">
    <source>
        <dbReference type="ARBA" id="ARBA00023136"/>
    </source>
</evidence>
<dbReference type="PROSITE" id="PS50112">
    <property type="entry name" value="PAS"/>
    <property type="match status" value="1"/>
</dbReference>
<evidence type="ECO:0000256" key="2">
    <source>
        <dbReference type="ARBA" id="ARBA00004863"/>
    </source>
</evidence>
<dbReference type="Pfam" id="PF01040">
    <property type="entry name" value="UbiA"/>
    <property type="match status" value="1"/>
</dbReference>
<feature type="transmembrane region" description="Helical" evidence="8">
    <location>
        <begin position="251"/>
        <end position="268"/>
    </location>
</feature>